<dbReference type="Proteomes" id="UP000434580">
    <property type="component" value="Unassembled WGS sequence"/>
</dbReference>
<organism evidence="1 2">
    <name type="scientific">BD1-7 clade bacterium</name>
    <dbReference type="NCBI Taxonomy" id="2029982"/>
    <lineage>
        <taxon>Bacteria</taxon>
        <taxon>Pseudomonadati</taxon>
        <taxon>Pseudomonadota</taxon>
        <taxon>Gammaproteobacteria</taxon>
        <taxon>Cellvibrionales</taxon>
        <taxon>Spongiibacteraceae</taxon>
        <taxon>BD1-7 clade</taxon>
    </lineage>
</organism>
<dbReference type="InterPro" id="IPR027417">
    <property type="entry name" value="P-loop_NTPase"/>
</dbReference>
<sequence length="307" mass="34013">MPTTTAYQAFGLTIDSEISLHPLVQLNTTIASPDISISIGNVSKDGLEQPNTTYPFCQAAADELWLNIPDIARFHISRGSHIVVEPATDADLQSVKLYLLGSCLGAIMYQRHRLVIHGNAIRIGDECVIFAGVSGAGKSTLAGAFQQRGYQVLADDLAVIDEQGVVYPAYPQLKLWQDSTQKLAIDNEDLDRIRLQISKFAVPIRNEFCDTALPVRAIYILNSHNEDTFELDTLAGMDKLNPLKHNSYRRLYAEGMGLKKQHFAQCSKLAAGIDVKRITRPNAGFKLDELVDFILQDLNQEKQQDVA</sequence>
<accession>A0A5S9N131</accession>
<evidence type="ECO:0000313" key="1">
    <source>
        <dbReference type="EMBL" id="CAA0082887.1"/>
    </source>
</evidence>
<evidence type="ECO:0000313" key="2">
    <source>
        <dbReference type="Proteomes" id="UP000434580"/>
    </source>
</evidence>
<proteinExistence type="predicted"/>
<protein>
    <recommendedName>
        <fullName evidence="3">HPr kinase/phosphorylase</fullName>
    </recommendedName>
</protein>
<gene>
    <name evidence="1" type="ORF">DPBNPPHM_00515</name>
</gene>
<dbReference type="OrthoDB" id="3213869at2"/>
<reference evidence="1 2" key="1">
    <citation type="submission" date="2019-11" db="EMBL/GenBank/DDBJ databases">
        <authorList>
            <person name="Holert J."/>
        </authorList>
    </citation>
    <scope>NUCLEOTIDE SEQUENCE [LARGE SCALE GENOMIC DNA]</scope>
    <source>
        <strain evidence="1">BC5_2</strain>
    </source>
</reference>
<dbReference type="SUPFAM" id="SSF53795">
    <property type="entry name" value="PEP carboxykinase-like"/>
    <property type="match status" value="1"/>
</dbReference>
<dbReference type="AlphaFoldDB" id="A0A5S9N131"/>
<name>A0A5S9N131_9GAMM</name>
<dbReference type="EMBL" id="CACSII010000001">
    <property type="protein sequence ID" value="CAA0082887.1"/>
    <property type="molecule type" value="Genomic_DNA"/>
</dbReference>
<dbReference type="SUPFAM" id="SSF52540">
    <property type="entry name" value="P-loop containing nucleoside triphosphate hydrolases"/>
    <property type="match status" value="1"/>
</dbReference>
<evidence type="ECO:0008006" key="3">
    <source>
        <dbReference type="Google" id="ProtNLM"/>
    </source>
</evidence>
<dbReference type="Gene3D" id="3.40.50.300">
    <property type="entry name" value="P-loop containing nucleotide triphosphate hydrolases"/>
    <property type="match status" value="1"/>
</dbReference>